<dbReference type="InterPro" id="IPR013083">
    <property type="entry name" value="Znf_RING/FYVE/PHD"/>
</dbReference>
<evidence type="ECO:0000256" key="7">
    <source>
        <dbReference type="ARBA" id="ARBA00022833"/>
    </source>
</evidence>
<dbReference type="SMART" id="SM00647">
    <property type="entry name" value="IBR"/>
    <property type="match status" value="2"/>
</dbReference>
<evidence type="ECO:0000256" key="1">
    <source>
        <dbReference type="ARBA" id="ARBA00004906"/>
    </source>
</evidence>
<dbReference type="Gene3D" id="1.20.120.1750">
    <property type="match status" value="1"/>
</dbReference>
<dbReference type="InterPro" id="IPR002867">
    <property type="entry name" value="IBR_dom"/>
</dbReference>
<dbReference type="InterPro" id="IPR051628">
    <property type="entry name" value="LUBAC_E3_Ligases"/>
</dbReference>
<dbReference type="PANTHER" id="PTHR22770">
    <property type="entry name" value="UBIQUITIN CONJUGATING ENZYME 7 INTERACTING PROTEIN-RELATED"/>
    <property type="match status" value="1"/>
</dbReference>
<protein>
    <recommendedName>
        <fullName evidence="9">RING-type domain-containing protein</fullName>
    </recommendedName>
</protein>
<organism evidence="10 11">
    <name type="scientific">Cylindrotheca closterium</name>
    <dbReference type="NCBI Taxonomy" id="2856"/>
    <lineage>
        <taxon>Eukaryota</taxon>
        <taxon>Sar</taxon>
        <taxon>Stramenopiles</taxon>
        <taxon>Ochrophyta</taxon>
        <taxon>Bacillariophyta</taxon>
        <taxon>Bacillariophyceae</taxon>
        <taxon>Bacillariophycidae</taxon>
        <taxon>Bacillariales</taxon>
        <taxon>Bacillariaceae</taxon>
        <taxon>Cylindrotheca</taxon>
    </lineage>
</organism>
<dbReference type="InterPro" id="IPR047545">
    <property type="entry name" value="BRcat_RBR_RNF216"/>
</dbReference>
<dbReference type="AlphaFoldDB" id="A0AAD2FUT8"/>
<proteinExistence type="predicted"/>
<keyword evidence="3" id="KW-0479">Metal-binding</keyword>
<evidence type="ECO:0000313" key="10">
    <source>
        <dbReference type="EMBL" id="CAJ1953708.1"/>
    </source>
</evidence>
<reference evidence="10" key="1">
    <citation type="submission" date="2023-08" db="EMBL/GenBank/DDBJ databases">
        <authorList>
            <person name="Audoor S."/>
            <person name="Bilcke G."/>
        </authorList>
    </citation>
    <scope>NUCLEOTIDE SEQUENCE</scope>
</reference>
<comment type="pathway">
    <text evidence="1">Protein modification; protein ubiquitination.</text>
</comment>
<keyword evidence="11" id="KW-1185">Reference proteome</keyword>
<dbReference type="InterPro" id="IPR047546">
    <property type="entry name" value="Rcat_RBR_RNF216"/>
</dbReference>
<dbReference type="Proteomes" id="UP001295423">
    <property type="component" value="Unassembled WGS sequence"/>
</dbReference>
<evidence type="ECO:0000256" key="8">
    <source>
        <dbReference type="SAM" id="MobiDB-lite"/>
    </source>
</evidence>
<dbReference type="InterPro" id="IPR058758">
    <property type="entry name" value="UBA_RNF216"/>
</dbReference>
<dbReference type="InterPro" id="IPR047544">
    <property type="entry name" value="RING-HC_RBR_RNF216"/>
</dbReference>
<keyword evidence="4" id="KW-0677">Repeat</keyword>
<keyword evidence="2" id="KW-0808">Transferase</keyword>
<evidence type="ECO:0000256" key="3">
    <source>
        <dbReference type="ARBA" id="ARBA00022723"/>
    </source>
</evidence>
<evidence type="ECO:0000256" key="5">
    <source>
        <dbReference type="ARBA" id="ARBA00022771"/>
    </source>
</evidence>
<dbReference type="PANTHER" id="PTHR22770:SF47">
    <property type="entry name" value="E3 UBIQUITIN-PROTEIN LIGASE RNF216"/>
    <property type="match status" value="1"/>
</dbReference>
<dbReference type="CDD" id="cd20353">
    <property type="entry name" value="Rcat_RBR_RNF216"/>
    <property type="match status" value="1"/>
</dbReference>
<dbReference type="Pfam" id="PF26200">
    <property type="entry name" value="Rcat_RNF216"/>
    <property type="match status" value="1"/>
</dbReference>
<dbReference type="Gene3D" id="3.30.40.10">
    <property type="entry name" value="Zinc/RING finger domain, C3HC4 (zinc finger)"/>
    <property type="match status" value="1"/>
</dbReference>
<dbReference type="CDD" id="cd16630">
    <property type="entry name" value="RING-HC_RBR_RNF216"/>
    <property type="match status" value="1"/>
</dbReference>
<keyword evidence="7" id="KW-0862">Zinc</keyword>
<evidence type="ECO:0000256" key="6">
    <source>
        <dbReference type="ARBA" id="ARBA00022786"/>
    </source>
</evidence>
<dbReference type="GO" id="GO:0016740">
    <property type="term" value="F:transferase activity"/>
    <property type="evidence" value="ECO:0007669"/>
    <property type="project" value="UniProtKB-KW"/>
</dbReference>
<evidence type="ECO:0000256" key="2">
    <source>
        <dbReference type="ARBA" id="ARBA00022679"/>
    </source>
</evidence>
<accession>A0AAD2FUT8</accession>
<evidence type="ECO:0000259" key="9">
    <source>
        <dbReference type="PROSITE" id="PS51873"/>
    </source>
</evidence>
<name>A0AAD2FUT8_9STRA</name>
<keyword evidence="6" id="KW-0833">Ubl conjugation pathway</keyword>
<gene>
    <name evidence="10" type="ORF">CYCCA115_LOCUS14311</name>
</gene>
<dbReference type="PROSITE" id="PS51873">
    <property type="entry name" value="TRIAD"/>
    <property type="match status" value="1"/>
</dbReference>
<dbReference type="CDD" id="cd20339">
    <property type="entry name" value="BRcat_RBR_RNF216"/>
    <property type="match status" value="1"/>
</dbReference>
<evidence type="ECO:0000313" key="11">
    <source>
        <dbReference type="Proteomes" id="UP001295423"/>
    </source>
</evidence>
<dbReference type="GO" id="GO:0008270">
    <property type="term" value="F:zinc ion binding"/>
    <property type="evidence" value="ECO:0007669"/>
    <property type="project" value="UniProtKB-KW"/>
</dbReference>
<dbReference type="SUPFAM" id="SSF57850">
    <property type="entry name" value="RING/U-box"/>
    <property type="match status" value="3"/>
</dbReference>
<evidence type="ECO:0000256" key="4">
    <source>
        <dbReference type="ARBA" id="ARBA00022737"/>
    </source>
</evidence>
<sequence length="613" mass="69273">MEVIDLCDISRDDSENAIIDIDGISAIPGVAKAKPLASASSVVYLVESDDEQNNNPSLRRKRKRPRPEARVSSSLDVKPAAKFRVSDEIEVCQVKEALKTPLNRVHEVIPDVDLVHAQKLLFEQRDNVEMVLSILVEKGYPKSKDPGSVAAGSLSLTLKSNLNSNPKLDFFSKSSFEPSAEYLQQASNVLEFEFPFIRHDSINSWLKDHKGHYSLVRRQIENALSGKEENKASSEEVEYKQYLLISEAKANKLSSPRQTRRIGAKHVLQQPRRNRKSPNISEPILQEEIRSYNLRYKEWVDTILVRRQRSEARKKSQVTGTALECSCCFDQVAIEEMVACMDEGHLFCIDCIKGYAENQIFGNGSLGTNHVTKKPSSALLCCHSSGCQSQFQDDHLLKALPKKTLEKYNELQFRAVMEQAGLIQSLCTCPKCGFQADVPETQMIFQCPIEGCKFASCRKCRKPPHIPLKCDEVVKQKREDEGRLKIEEAISSAKIRTCPKCHTSFVKSDGCNKMTCRCGLKMCYICRQPLPNHDPYSHFCNTPHCKHQSCGKCTLYSNDKEDDARAMREAGIDAAEEYREKLLQEDDKVEINLDVDKILGPKTAPTPNKQKRR</sequence>
<feature type="domain" description="RING-type" evidence="9">
    <location>
        <begin position="321"/>
        <end position="554"/>
    </location>
</feature>
<feature type="region of interest" description="Disordered" evidence="8">
    <location>
        <begin position="50"/>
        <end position="75"/>
    </location>
</feature>
<keyword evidence="5" id="KW-0863">Zinc-finger</keyword>
<dbReference type="EMBL" id="CAKOGP040001836">
    <property type="protein sequence ID" value="CAJ1953708.1"/>
    <property type="molecule type" value="Genomic_DNA"/>
</dbReference>
<dbReference type="Pfam" id="PF26112">
    <property type="entry name" value="UBA_RNF216"/>
    <property type="match status" value="1"/>
</dbReference>
<dbReference type="Pfam" id="PF26191">
    <property type="entry name" value="RING-HC_RBR_RNF216"/>
    <property type="match status" value="1"/>
</dbReference>
<dbReference type="InterPro" id="IPR044066">
    <property type="entry name" value="TRIAD_supradom"/>
</dbReference>
<comment type="caution">
    <text evidence="10">The sequence shown here is derived from an EMBL/GenBank/DDBJ whole genome shotgun (WGS) entry which is preliminary data.</text>
</comment>